<keyword evidence="2" id="KW-1185">Reference proteome</keyword>
<sequence length="166" mass="19216">METKKVLTRKNDPTDELQEIVEKVYKGVKLQYNEVYYLDYIVDEDTGMIDENVKEKHYTKNQMDRNLKALKNAYHVAKGSASPSEIIFFRHKYDISASTLSVILGFSKNTISNIENEGITSLTSGRLIKMCLDNTDVIDQYVQLCDEIDNKKKEEISKRLRATQCY</sequence>
<proteinExistence type="predicted"/>
<accession>A0A1M7HR52</accession>
<organism evidence="1 2">
    <name type="scientific">Flavobacterium chilense</name>
    <dbReference type="NCBI Taxonomy" id="946677"/>
    <lineage>
        <taxon>Bacteria</taxon>
        <taxon>Pseudomonadati</taxon>
        <taxon>Bacteroidota</taxon>
        <taxon>Flavobacteriia</taxon>
        <taxon>Flavobacteriales</taxon>
        <taxon>Flavobacteriaceae</taxon>
        <taxon>Flavobacterium</taxon>
    </lineage>
</organism>
<gene>
    <name evidence="1" type="ORF">SAMN05444484_10574</name>
</gene>
<dbReference type="EMBL" id="FRBT01000005">
    <property type="protein sequence ID" value="SHM30587.1"/>
    <property type="molecule type" value="Genomic_DNA"/>
</dbReference>
<evidence type="ECO:0000313" key="1">
    <source>
        <dbReference type="EMBL" id="SHM30587.1"/>
    </source>
</evidence>
<dbReference type="InterPro" id="IPR010982">
    <property type="entry name" value="Lambda_DNA-bd_dom_sf"/>
</dbReference>
<evidence type="ECO:0000313" key="2">
    <source>
        <dbReference type="Proteomes" id="UP000184028"/>
    </source>
</evidence>
<reference evidence="2" key="1">
    <citation type="submission" date="2016-11" db="EMBL/GenBank/DDBJ databases">
        <authorList>
            <person name="Varghese N."/>
            <person name="Submissions S."/>
        </authorList>
    </citation>
    <scope>NUCLEOTIDE SEQUENCE [LARGE SCALE GENOMIC DNA]</scope>
    <source>
        <strain evidence="2">DSM 24724</strain>
    </source>
</reference>
<dbReference type="SUPFAM" id="SSF47413">
    <property type="entry name" value="lambda repressor-like DNA-binding domains"/>
    <property type="match status" value="1"/>
</dbReference>
<name>A0A1M7HR52_9FLAO</name>
<dbReference type="InterPro" id="IPR001387">
    <property type="entry name" value="Cro/C1-type_HTH"/>
</dbReference>
<dbReference type="AlphaFoldDB" id="A0A1M7HR52"/>
<dbReference type="CDD" id="cd00093">
    <property type="entry name" value="HTH_XRE"/>
    <property type="match status" value="1"/>
</dbReference>
<dbReference type="GO" id="GO:0003677">
    <property type="term" value="F:DNA binding"/>
    <property type="evidence" value="ECO:0007669"/>
    <property type="project" value="InterPro"/>
</dbReference>
<dbReference type="OrthoDB" id="1355828at2"/>
<dbReference type="STRING" id="946677.SAMN05444484_10574"/>
<dbReference type="RefSeq" id="WP_068842914.1">
    <property type="nucleotide sequence ID" value="NZ_FRBT01000005.1"/>
</dbReference>
<evidence type="ECO:0008006" key="3">
    <source>
        <dbReference type="Google" id="ProtNLM"/>
    </source>
</evidence>
<protein>
    <recommendedName>
        <fullName evidence="3">Helix-turn-helix</fullName>
    </recommendedName>
</protein>
<dbReference type="Proteomes" id="UP000184028">
    <property type="component" value="Unassembled WGS sequence"/>
</dbReference>